<evidence type="ECO:0000259" key="6">
    <source>
        <dbReference type="Pfam" id="PF00005"/>
    </source>
</evidence>
<dbReference type="PANTHER" id="PTHR43166">
    <property type="entry name" value="AMINO ACID IMPORT ATP-BINDING PROTEIN"/>
    <property type="match status" value="1"/>
</dbReference>
<evidence type="ECO:0000313" key="7">
    <source>
        <dbReference type="EMBL" id="SVC38972.1"/>
    </source>
</evidence>
<keyword evidence="1" id="KW-0813">Transport</keyword>
<dbReference type="InterPro" id="IPR050086">
    <property type="entry name" value="MetN_ABC_transporter-like"/>
</dbReference>
<dbReference type="GO" id="GO:0006865">
    <property type="term" value="P:amino acid transport"/>
    <property type="evidence" value="ECO:0007669"/>
    <property type="project" value="UniProtKB-KW"/>
</dbReference>
<keyword evidence="3" id="KW-1278">Translocase</keyword>
<evidence type="ECO:0000256" key="5">
    <source>
        <dbReference type="ARBA" id="ARBA00023136"/>
    </source>
</evidence>
<dbReference type="GO" id="GO:0016887">
    <property type="term" value="F:ATP hydrolysis activity"/>
    <property type="evidence" value="ECO:0007669"/>
    <property type="project" value="InterPro"/>
</dbReference>
<feature type="domain" description="ABC transporter" evidence="6">
    <location>
        <begin position="4"/>
        <end position="118"/>
    </location>
</feature>
<keyword evidence="4" id="KW-0029">Amino-acid transport</keyword>
<feature type="non-terminal residue" evidence="7">
    <location>
        <position position="125"/>
    </location>
</feature>
<protein>
    <recommendedName>
        <fullName evidence="6">ABC transporter domain-containing protein</fullName>
    </recommendedName>
</protein>
<organism evidence="7">
    <name type="scientific">marine metagenome</name>
    <dbReference type="NCBI Taxonomy" id="408172"/>
    <lineage>
        <taxon>unclassified sequences</taxon>
        <taxon>metagenomes</taxon>
        <taxon>ecological metagenomes</taxon>
    </lineage>
</organism>
<dbReference type="InterPro" id="IPR003439">
    <property type="entry name" value="ABC_transporter-like_ATP-bd"/>
</dbReference>
<dbReference type="Pfam" id="PF00005">
    <property type="entry name" value="ABC_tran"/>
    <property type="match status" value="1"/>
</dbReference>
<dbReference type="InterPro" id="IPR027417">
    <property type="entry name" value="P-loop_NTPase"/>
</dbReference>
<dbReference type="Gene3D" id="3.40.50.300">
    <property type="entry name" value="P-loop containing nucleotide triphosphate hydrolases"/>
    <property type="match status" value="1"/>
</dbReference>
<evidence type="ECO:0000256" key="3">
    <source>
        <dbReference type="ARBA" id="ARBA00022967"/>
    </source>
</evidence>
<dbReference type="SUPFAM" id="SSF52540">
    <property type="entry name" value="P-loop containing nucleoside triphosphate hydrolases"/>
    <property type="match status" value="1"/>
</dbReference>
<name>A0A382LV86_9ZZZZ</name>
<proteinExistence type="predicted"/>
<dbReference type="PANTHER" id="PTHR43166:SF30">
    <property type="entry name" value="METHIONINE IMPORT ATP-BINDING PROTEIN METN"/>
    <property type="match status" value="1"/>
</dbReference>
<dbReference type="GO" id="GO:0005524">
    <property type="term" value="F:ATP binding"/>
    <property type="evidence" value="ECO:0007669"/>
    <property type="project" value="InterPro"/>
</dbReference>
<accession>A0A382LV86</accession>
<dbReference type="AlphaFoldDB" id="A0A382LV86"/>
<evidence type="ECO:0000256" key="1">
    <source>
        <dbReference type="ARBA" id="ARBA00022448"/>
    </source>
</evidence>
<evidence type="ECO:0000256" key="4">
    <source>
        <dbReference type="ARBA" id="ARBA00022970"/>
    </source>
</evidence>
<keyword evidence="2" id="KW-1003">Cell membrane</keyword>
<sequence length="125" mass="13846">MYRAELPTSGQLIVAGRNLATMPRRQVPRFRRRLGLVFQDFKLIDDRAVFDNVALAGLAVGFSFTESQRRANELLRLVGVDGRAQLFPAQVSGGEQQRVAIARALMTAPQLLLADEPTGNLDPKR</sequence>
<dbReference type="EMBL" id="UINC01088600">
    <property type="protein sequence ID" value="SVC38972.1"/>
    <property type="molecule type" value="Genomic_DNA"/>
</dbReference>
<evidence type="ECO:0000256" key="2">
    <source>
        <dbReference type="ARBA" id="ARBA00022475"/>
    </source>
</evidence>
<keyword evidence="5" id="KW-0472">Membrane</keyword>
<gene>
    <name evidence="7" type="ORF">METZ01_LOCUS291826</name>
</gene>
<reference evidence="7" key="1">
    <citation type="submission" date="2018-05" db="EMBL/GenBank/DDBJ databases">
        <authorList>
            <person name="Lanie J.A."/>
            <person name="Ng W.-L."/>
            <person name="Kazmierczak K.M."/>
            <person name="Andrzejewski T.M."/>
            <person name="Davidsen T.M."/>
            <person name="Wayne K.J."/>
            <person name="Tettelin H."/>
            <person name="Glass J.I."/>
            <person name="Rusch D."/>
            <person name="Podicherti R."/>
            <person name="Tsui H.-C.T."/>
            <person name="Winkler M.E."/>
        </authorList>
    </citation>
    <scope>NUCLEOTIDE SEQUENCE</scope>
</reference>